<sequence>MRLHALSVTAFGPFGGSVDVDFDRLGADGLFLLHGPTGAGKTSVLDAVAFALYGVLPGSRRENRRLLSDHAEAGVAPRVVLEATLGGRRVTLSRTPEYLRPKRRGDGVTKQNASASLVWEDGDGENLTRIDEVAREVERLLGMRVDQFFQVVMLPQGEFARFLRARTEDRGALLEQLFDTDRFSSVEQWFAERRRAGADALAGRTDALDRLAAQVATAAGVEHAVGDDVVDWATGLAEDARDRVVVEQARLAAARADHDAARIAAADAHRRADARRRGEAAQAALAVLSAGRADRERRAEELDAAGRAEAVIGRLAAYDAARRRADRAETAMTAGVDTAARTRAADVVAALSWPPSEDDAARLDAAVQDWSGEIAVLDGVAEVERHRASADRDRRTALDRVRELTETLADARARLDAVPADRLRLDAELADCIDAAAALGSAESRRAEAAAAVDARLERRRIERRLAEAVETADAARRNCDELRARWLDVRERRLDSMSAELAARLTAGEPCTVCGATEHPRPAVRREDHVDLRDEREAEARKSAAEADEVSARARVEHLRETLAALGPDDAADSAALAERLDAATAEVVRLQERAVRREAVASARAALDREADKTAARITAVSAELASTHERLTALETRIAEDTARVESAIGPSASVADRRRGVEEAIDAALAVRDTRTAAAAARTAADRANADADDAVTEAGFAGRAEAIAAARTAEARERLRADLARAEREEAAAGAALADADVAAAMIDGPVDTDAVDAVDVATREALDRAVASADEAERRSRQLADLTAQLWSVADAIGPLQQRQQELEALADVVAGRGANARKMSLRSYVLAARLEEVAAAASLRFRRMSEGRFEFVHSDEAGPRGTRGGLGLDIRDDYTGVVRPAGTLSGGEAFCASLSLALGLADVVAAEAGGVTLDTMFVDEGFGTLDAESLDAVMGVLDDLRSGGRTVGIVSHVSELRDRVPSRLEVMRGRTGSTVRVHAPAI</sequence>
<dbReference type="Gene3D" id="3.40.50.300">
    <property type="entry name" value="P-loop containing nucleotide triphosphate hydrolases"/>
    <property type="match status" value="2"/>
</dbReference>
<dbReference type="AlphaFoldDB" id="A0A1I0U6B2"/>
<keyword evidence="6" id="KW-0378">Hydrolase</keyword>
<dbReference type="PANTHER" id="PTHR32114:SF2">
    <property type="entry name" value="ABC TRANSPORTER ABCH.3"/>
    <property type="match status" value="1"/>
</dbReference>
<name>A0A1I0U6B2_9NOCA</name>
<dbReference type="InterPro" id="IPR038729">
    <property type="entry name" value="Rad50/SbcC_AAA"/>
</dbReference>
<evidence type="ECO:0000256" key="4">
    <source>
        <dbReference type="SAM" id="Coils"/>
    </source>
</evidence>
<accession>A0A1I0U6B2</accession>
<keyword evidence="6" id="KW-0540">Nuclease</keyword>
<protein>
    <recommendedName>
        <fullName evidence="3">Nuclease SbcCD subunit C</fullName>
    </recommendedName>
</protein>
<evidence type="ECO:0000313" key="6">
    <source>
        <dbReference type="EMBL" id="SFA59578.1"/>
    </source>
</evidence>
<dbReference type="Pfam" id="PF13558">
    <property type="entry name" value="SbcC_Walker_B"/>
    <property type="match status" value="1"/>
</dbReference>
<dbReference type="RefSeq" id="WP_074922293.1">
    <property type="nucleotide sequence ID" value="NZ_FOJN01000014.1"/>
</dbReference>
<evidence type="ECO:0000313" key="7">
    <source>
        <dbReference type="Proteomes" id="UP000182054"/>
    </source>
</evidence>
<dbReference type="InterPro" id="IPR027417">
    <property type="entry name" value="P-loop_NTPase"/>
</dbReference>
<evidence type="ECO:0000256" key="2">
    <source>
        <dbReference type="ARBA" id="ARBA00011322"/>
    </source>
</evidence>
<feature type="coiled-coil region" evidence="4">
    <location>
        <begin position="714"/>
        <end position="741"/>
    </location>
</feature>
<dbReference type="SUPFAM" id="SSF52540">
    <property type="entry name" value="P-loop containing nucleoside triphosphate hydrolases"/>
    <property type="match status" value="1"/>
</dbReference>
<dbReference type="GO" id="GO:0004527">
    <property type="term" value="F:exonuclease activity"/>
    <property type="evidence" value="ECO:0007669"/>
    <property type="project" value="UniProtKB-KW"/>
</dbReference>
<dbReference type="Proteomes" id="UP000182054">
    <property type="component" value="Unassembled WGS sequence"/>
</dbReference>
<reference evidence="6 7" key="1">
    <citation type="submission" date="2016-10" db="EMBL/GenBank/DDBJ databases">
        <authorList>
            <person name="de Groot N.N."/>
        </authorList>
    </citation>
    <scope>NUCLEOTIDE SEQUENCE [LARGE SCALE GENOMIC DNA]</scope>
    <source>
        <strain evidence="6 7">DSM 44908</strain>
    </source>
</reference>
<dbReference type="PANTHER" id="PTHR32114">
    <property type="entry name" value="ABC TRANSPORTER ABCH.3"/>
    <property type="match status" value="1"/>
</dbReference>
<dbReference type="GeneID" id="85487060"/>
<feature type="domain" description="Rad50/SbcC-type AAA" evidence="5">
    <location>
        <begin position="6"/>
        <end position="180"/>
    </location>
</feature>
<dbReference type="EMBL" id="FOJN01000014">
    <property type="protein sequence ID" value="SFA59578.1"/>
    <property type="molecule type" value="Genomic_DNA"/>
</dbReference>
<comment type="similarity">
    <text evidence="1">Belongs to the SMC family. SbcC subfamily.</text>
</comment>
<evidence type="ECO:0000256" key="3">
    <source>
        <dbReference type="ARBA" id="ARBA00013368"/>
    </source>
</evidence>
<dbReference type="GO" id="GO:0016887">
    <property type="term" value="F:ATP hydrolysis activity"/>
    <property type="evidence" value="ECO:0007669"/>
    <property type="project" value="InterPro"/>
</dbReference>
<comment type="subunit">
    <text evidence="2">Heterodimer of SbcC and SbcD.</text>
</comment>
<organism evidence="6 7">
    <name type="scientific">Rhodococcoides kroppenstedtii</name>
    <dbReference type="NCBI Taxonomy" id="293050"/>
    <lineage>
        <taxon>Bacteria</taxon>
        <taxon>Bacillati</taxon>
        <taxon>Actinomycetota</taxon>
        <taxon>Actinomycetes</taxon>
        <taxon>Mycobacteriales</taxon>
        <taxon>Nocardiaceae</taxon>
        <taxon>Rhodococcoides</taxon>
    </lineage>
</organism>
<evidence type="ECO:0000256" key="1">
    <source>
        <dbReference type="ARBA" id="ARBA00006930"/>
    </source>
</evidence>
<dbReference type="Pfam" id="PF13476">
    <property type="entry name" value="AAA_23"/>
    <property type="match status" value="1"/>
</dbReference>
<dbReference type="GO" id="GO:0006302">
    <property type="term" value="P:double-strand break repair"/>
    <property type="evidence" value="ECO:0007669"/>
    <property type="project" value="InterPro"/>
</dbReference>
<proteinExistence type="inferred from homology"/>
<keyword evidence="6" id="KW-0269">Exonuclease</keyword>
<dbReference type="OrthoDB" id="9795626at2"/>
<gene>
    <name evidence="6" type="ORF">SAMN05444374_11413</name>
</gene>
<feature type="coiled-coil region" evidence="4">
    <location>
        <begin position="452"/>
        <end position="486"/>
    </location>
</feature>
<keyword evidence="4" id="KW-0175">Coiled coil</keyword>
<evidence type="ECO:0000259" key="5">
    <source>
        <dbReference type="Pfam" id="PF13476"/>
    </source>
</evidence>